<gene>
    <name evidence="2" type="ORF">C7R54_22715</name>
</gene>
<organism evidence="2 3">
    <name type="scientific">Achromobacter aloeverae</name>
    <dbReference type="NCBI Taxonomy" id="1750518"/>
    <lineage>
        <taxon>Bacteria</taxon>
        <taxon>Pseudomonadati</taxon>
        <taxon>Pseudomonadota</taxon>
        <taxon>Betaproteobacteria</taxon>
        <taxon>Burkholderiales</taxon>
        <taxon>Alcaligenaceae</taxon>
        <taxon>Achromobacter</taxon>
    </lineage>
</organism>
<dbReference type="PANTHER" id="PTHR42928">
    <property type="entry name" value="TRICARBOXYLATE-BINDING PROTEIN"/>
    <property type="match status" value="1"/>
</dbReference>
<dbReference type="AlphaFoldDB" id="A0A4Q1HHM0"/>
<evidence type="ECO:0000313" key="3">
    <source>
        <dbReference type="Proteomes" id="UP000290849"/>
    </source>
</evidence>
<evidence type="ECO:0000313" key="2">
    <source>
        <dbReference type="EMBL" id="RXN85306.1"/>
    </source>
</evidence>
<dbReference type="Gene3D" id="3.40.190.10">
    <property type="entry name" value="Periplasmic binding protein-like II"/>
    <property type="match status" value="1"/>
</dbReference>
<comment type="caution">
    <text evidence="2">The sequence shown here is derived from an EMBL/GenBank/DDBJ whole genome shotgun (WGS) entry which is preliminary data.</text>
</comment>
<protein>
    <submittedName>
        <fullName evidence="2">ABC transporter substrate-binding protein</fullName>
    </submittedName>
</protein>
<dbReference type="Proteomes" id="UP000290849">
    <property type="component" value="Unassembled WGS sequence"/>
</dbReference>
<comment type="similarity">
    <text evidence="1">Belongs to the UPF0065 (bug) family.</text>
</comment>
<sequence>MEMARRVLVAGLLAGALGTPLTGMAQGDAPIRMIMPYTPGGGADTLGRLVATSMNKRGDRNILVENKPGANTILATDYVSTQKPDGNTLLYASSSFTINPHLYKVNYDPASSFTPIALLSEIPLVMVTTKDSPFQKVQDVVDKAKAKPGQVSFASYGLGSAAHLGGVLFESKASVKMLHVPYKGSMPALNDLMGHHVDVAIVSLESALAMIKGGELRALGIFNQDRLSSLPDVPTMVETVPGCVAVGWNGILAPKGLDPAVVKKLNDQVNQALVSSDLKQYFINQGLEPRQRSPEEFAQAIKDENAKWGQLVKAAGLTLQ</sequence>
<dbReference type="EMBL" id="PYAL01000007">
    <property type="protein sequence ID" value="RXN85306.1"/>
    <property type="molecule type" value="Genomic_DNA"/>
</dbReference>
<accession>A0A4Q1HHM0</accession>
<dbReference type="PANTHER" id="PTHR42928:SF5">
    <property type="entry name" value="BLR1237 PROTEIN"/>
    <property type="match status" value="1"/>
</dbReference>
<dbReference type="InterPro" id="IPR005064">
    <property type="entry name" value="BUG"/>
</dbReference>
<reference evidence="2 3" key="1">
    <citation type="journal article" date="2017" name="Int. J. Syst. Evol. Microbiol.">
        <title>Achromobacter aloeverae sp. nov., isolated from the root of Aloe vera (L.) Burm.f.</title>
        <authorList>
            <person name="Kuncharoen N."/>
            <person name="Muramatsu Y."/>
            <person name="Shibata C."/>
            <person name="Kamakura Y."/>
            <person name="Nakagawa Y."/>
            <person name="Tanasupawat S."/>
        </authorList>
    </citation>
    <scope>NUCLEOTIDE SEQUENCE [LARGE SCALE GENOMIC DNA]</scope>
    <source>
        <strain evidence="2 3">AVA-1</strain>
    </source>
</reference>
<keyword evidence="3" id="KW-1185">Reference proteome</keyword>
<name>A0A4Q1HHM0_9BURK</name>
<dbReference type="CDD" id="cd07012">
    <property type="entry name" value="PBP2_Bug_TTT"/>
    <property type="match status" value="1"/>
</dbReference>
<dbReference type="PIRSF" id="PIRSF017082">
    <property type="entry name" value="YflP"/>
    <property type="match status" value="1"/>
</dbReference>
<dbReference type="Pfam" id="PF03401">
    <property type="entry name" value="TctC"/>
    <property type="match status" value="1"/>
</dbReference>
<evidence type="ECO:0000256" key="1">
    <source>
        <dbReference type="ARBA" id="ARBA00006987"/>
    </source>
</evidence>
<dbReference type="InterPro" id="IPR042100">
    <property type="entry name" value="Bug_dom1"/>
</dbReference>
<proteinExistence type="inferred from homology"/>
<dbReference type="Gene3D" id="3.40.190.150">
    <property type="entry name" value="Bordetella uptake gene, domain 1"/>
    <property type="match status" value="1"/>
</dbReference>
<dbReference type="SUPFAM" id="SSF53850">
    <property type="entry name" value="Periplasmic binding protein-like II"/>
    <property type="match status" value="1"/>
</dbReference>